<dbReference type="Proteomes" id="UP000031575">
    <property type="component" value="Unassembled WGS sequence"/>
</dbReference>
<dbReference type="InterPro" id="IPR002347">
    <property type="entry name" value="SDR_fam"/>
</dbReference>
<proteinExistence type="predicted"/>
<dbReference type="PANTHER" id="PTHR43431">
    <property type="entry name" value="OXIDOREDUCTASE, SHORT CHAIN DEHYDROGENASE/REDUCTASE FAMILY (AFU_ORTHOLOGUE AFUA_5G14000)"/>
    <property type="match status" value="1"/>
</dbReference>
<sequence>MATKSFYAVIAGVGAGTGRSVALKFAKTYPVALLARKPESYQDIVKEINDAGGKAVGITTDVTEQASLENAFTEIQKTDGFAGAGLAAAIYNVSGGFGGRKPFLETSLEDLDASLASNPRGLYLFAKSALPLLLKSVPDSPNPPTLLVTGATASTRGSAFFSGFAAGKFAKRGLAQSLAREFHPQGVHVAHAIIDAVIDIPRTKGYNVNGGAPDGKLSPDAIADEYWHLHTQHRSGFTQEIDLRPYVEKF</sequence>
<dbReference type="RefSeq" id="XP_040623207.1">
    <property type="nucleotide sequence ID" value="XM_040762275.1"/>
</dbReference>
<dbReference type="SUPFAM" id="SSF51735">
    <property type="entry name" value="NAD(P)-binding Rossmann-fold domains"/>
    <property type="match status" value="1"/>
</dbReference>
<dbReference type="Pfam" id="PF00106">
    <property type="entry name" value="adh_short"/>
    <property type="match status" value="1"/>
</dbReference>
<dbReference type="AlphaFoldDB" id="A0A0C2JE36"/>
<evidence type="ECO:0000313" key="1">
    <source>
        <dbReference type="EMBL" id="KIH95197.1"/>
    </source>
</evidence>
<dbReference type="InterPro" id="IPR036291">
    <property type="entry name" value="NAD(P)-bd_dom_sf"/>
</dbReference>
<protein>
    <submittedName>
        <fullName evidence="1">Short chain dehydrogenase</fullName>
    </submittedName>
</protein>
<keyword evidence="2" id="KW-1185">Reference proteome</keyword>
<name>A0A0C2JE36_9PEZI</name>
<dbReference type="HOGENOM" id="CLU_010194_17_0_1"/>
<dbReference type="VEuPathDB" id="FungiDB:SPBR_03987"/>
<reference evidence="1 2" key="1">
    <citation type="journal article" date="2014" name="BMC Genomics">
        <title>Comparative genomics of the major fungal agents of human and animal Sporotrichosis: Sporothrix schenckii and Sporothrix brasiliensis.</title>
        <authorList>
            <person name="Teixeira M.M."/>
            <person name="de Almeida L.G."/>
            <person name="Kubitschek-Barreira P."/>
            <person name="Alves F.L."/>
            <person name="Kioshima E.S."/>
            <person name="Abadio A.K."/>
            <person name="Fernandes L."/>
            <person name="Derengowski L.S."/>
            <person name="Ferreira K.S."/>
            <person name="Souza R.C."/>
            <person name="Ruiz J.C."/>
            <person name="de Andrade N.C."/>
            <person name="Paes H.C."/>
            <person name="Nicola A.M."/>
            <person name="Albuquerque P."/>
            <person name="Gerber A.L."/>
            <person name="Martins V.P."/>
            <person name="Peconick L.D."/>
            <person name="Neto A.V."/>
            <person name="Chaucanez C.B."/>
            <person name="Silva P.A."/>
            <person name="Cunha O.L."/>
            <person name="de Oliveira F.F."/>
            <person name="dos Santos T.C."/>
            <person name="Barros A.L."/>
            <person name="Soares M.A."/>
            <person name="de Oliveira L.M."/>
            <person name="Marini M.M."/>
            <person name="Villalobos-Duno H."/>
            <person name="Cunha M.M."/>
            <person name="de Hoog S."/>
            <person name="da Silveira J.F."/>
            <person name="Henrissat B."/>
            <person name="Nino-Vega G.A."/>
            <person name="Cisalpino P.S."/>
            <person name="Mora-Montes H.M."/>
            <person name="Almeida S.R."/>
            <person name="Stajich J.E."/>
            <person name="Lopes-Bezerra L.M."/>
            <person name="Vasconcelos A.T."/>
            <person name="Felipe M.S."/>
        </authorList>
    </citation>
    <scope>NUCLEOTIDE SEQUENCE [LARGE SCALE GENOMIC DNA]</scope>
    <source>
        <strain evidence="1 2">5110</strain>
    </source>
</reference>
<dbReference type="Gene3D" id="3.40.50.720">
    <property type="entry name" value="NAD(P)-binding Rossmann-like Domain"/>
    <property type="match status" value="1"/>
</dbReference>
<dbReference type="GeneID" id="63677196"/>
<organism evidence="1 2">
    <name type="scientific">Sporothrix brasiliensis 5110</name>
    <dbReference type="NCBI Taxonomy" id="1398154"/>
    <lineage>
        <taxon>Eukaryota</taxon>
        <taxon>Fungi</taxon>
        <taxon>Dikarya</taxon>
        <taxon>Ascomycota</taxon>
        <taxon>Pezizomycotina</taxon>
        <taxon>Sordariomycetes</taxon>
        <taxon>Sordariomycetidae</taxon>
        <taxon>Ophiostomatales</taxon>
        <taxon>Ophiostomataceae</taxon>
        <taxon>Sporothrix</taxon>
    </lineage>
</organism>
<evidence type="ECO:0000313" key="2">
    <source>
        <dbReference type="Proteomes" id="UP000031575"/>
    </source>
</evidence>
<accession>A0A0C2JE36</accession>
<comment type="caution">
    <text evidence="1">The sequence shown here is derived from an EMBL/GenBank/DDBJ whole genome shotgun (WGS) entry which is preliminary data.</text>
</comment>
<gene>
    <name evidence="1" type="ORF">SPBR_03987</name>
</gene>
<dbReference type="EMBL" id="AWTV01000001">
    <property type="protein sequence ID" value="KIH95197.1"/>
    <property type="molecule type" value="Genomic_DNA"/>
</dbReference>
<dbReference type="OrthoDB" id="5399006at2759"/>
<dbReference type="PANTHER" id="PTHR43431:SF7">
    <property type="entry name" value="OXIDOREDUCTASE, SHORT CHAIN DEHYDROGENASE_REDUCTASE FAMILY (AFU_ORTHOLOGUE AFUA_5G14000)"/>
    <property type="match status" value="1"/>
</dbReference>